<accession>A0A3M7Q9D8</accession>
<dbReference type="InterPro" id="IPR001314">
    <property type="entry name" value="Peptidase_S1A"/>
</dbReference>
<name>A0A3M7Q9D8_BRAPC</name>
<dbReference type="PRINTS" id="PR00722">
    <property type="entry name" value="CHYMOTRYPSIN"/>
</dbReference>
<keyword evidence="6" id="KW-1185">Reference proteome</keyword>
<dbReference type="Gene3D" id="2.40.10.10">
    <property type="entry name" value="Trypsin-like serine proteases"/>
    <property type="match status" value="1"/>
</dbReference>
<keyword evidence="3" id="KW-0732">Signal</keyword>
<evidence type="ECO:0000313" key="6">
    <source>
        <dbReference type="Proteomes" id="UP000276133"/>
    </source>
</evidence>
<organism evidence="5 6">
    <name type="scientific">Brachionus plicatilis</name>
    <name type="common">Marine rotifer</name>
    <name type="synonym">Brachionus muelleri</name>
    <dbReference type="NCBI Taxonomy" id="10195"/>
    <lineage>
        <taxon>Eukaryota</taxon>
        <taxon>Metazoa</taxon>
        <taxon>Spiralia</taxon>
        <taxon>Gnathifera</taxon>
        <taxon>Rotifera</taxon>
        <taxon>Eurotatoria</taxon>
        <taxon>Monogononta</taxon>
        <taxon>Pseudotrocha</taxon>
        <taxon>Ploima</taxon>
        <taxon>Brachionidae</taxon>
        <taxon>Brachionus</taxon>
    </lineage>
</organism>
<evidence type="ECO:0000256" key="1">
    <source>
        <dbReference type="ARBA" id="ARBA00023157"/>
    </source>
</evidence>
<feature type="chain" id="PRO_5018331606" evidence="3">
    <location>
        <begin position="24"/>
        <end position="472"/>
    </location>
</feature>
<dbReference type="SUPFAM" id="SSF50494">
    <property type="entry name" value="Trypsin-like serine proteases"/>
    <property type="match status" value="1"/>
</dbReference>
<evidence type="ECO:0000313" key="5">
    <source>
        <dbReference type="EMBL" id="RNA07973.1"/>
    </source>
</evidence>
<dbReference type="PANTHER" id="PTHR24253">
    <property type="entry name" value="TRANSMEMBRANE PROTEASE SERINE"/>
    <property type="match status" value="1"/>
</dbReference>
<dbReference type="InterPro" id="IPR043504">
    <property type="entry name" value="Peptidase_S1_PA_chymotrypsin"/>
</dbReference>
<dbReference type="InterPro" id="IPR009003">
    <property type="entry name" value="Peptidase_S1_PA"/>
</dbReference>
<dbReference type="STRING" id="10195.A0A3M7Q9D8"/>
<feature type="region of interest" description="Disordered" evidence="2">
    <location>
        <begin position="318"/>
        <end position="343"/>
    </location>
</feature>
<comment type="caution">
    <text evidence="5">The sequence shown here is derived from an EMBL/GenBank/DDBJ whole genome shotgun (WGS) entry which is preliminary data.</text>
</comment>
<dbReference type="PROSITE" id="PS50240">
    <property type="entry name" value="TRYPSIN_DOM"/>
    <property type="match status" value="1"/>
</dbReference>
<reference evidence="5 6" key="1">
    <citation type="journal article" date="2018" name="Sci. Rep.">
        <title>Genomic signatures of local adaptation to the degree of environmental predictability in rotifers.</title>
        <authorList>
            <person name="Franch-Gras L."/>
            <person name="Hahn C."/>
            <person name="Garcia-Roger E.M."/>
            <person name="Carmona M.J."/>
            <person name="Serra M."/>
            <person name="Gomez A."/>
        </authorList>
    </citation>
    <scope>NUCLEOTIDE SEQUENCE [LARGE SCALE GENOMIC DNA]</scope>
    <source>
        <strain evidence="5">HYR1</strain>
    </source>
</reference>
<gene>
    <name evidence="5" type="ORF">BpHYR1_043517</name>
</gene>
<dbReference type="InterPro" id="IPR001254">
    <property type="entry name" value="Trypsin_dom"/>
</dbReference>
<sequence>MIPNVSQAVLILFALAIDRQTQCFINPPECGRRIEDIKAERLNKIVGGQQADSEDWGWQVALFIDTTYICGGTLIDTEWVITAAECIDERFSLELYNLLFGLYNRSKPESYSIKRTLTEFVVHPQYNSDNLHNNIALLKLSSPVEYTDQILPICLPSQNYDFSDQMSWATGWGYLEFQGKTSNILMEMQSKILNDSMCEQRYINLNLPKFNSLVNVCAGGNSKSICIADSGGPLVVNVSGKWQLAGISSWTNIQTEDGCDDGGVFVKISFYIDWILSYTQETISYSQTSQISSTETTGNITKNLTINSTMNREFSTEFSSSSEVSPQRTALPNTMKSSQSDSPFETANNFSTGTFSSVTINKIEFSILIKKIIKLTPTGVLRSMIVGDTDLTDLESLLKTLIPLSSYSAYDENGIVFIDATVQAYLNSESEIGSFVSVFFSILNRNEENLKEKTPAGFLMSIEKSSTISGKG</sequence>
<dbReference type="EMBL" id="REGN01006887">
    <property type="protein sequence ID" value="RNA07973.1"/>
    <property type="molecule type" value="Genomic_DNA"/>
</dbReference>
<dbReference type="CDD" id="cd00190">
    <property type="entry name" value="Tryp_SPc"/>
    <property type="match status" value="1"/>
</dbReference>
<feature type="compositionally biased region" description="Polar residues" evidence="2">
    <location>
        <begin position="326"/>
        <end position="343"/>
    </location>
</feature>
<dbReference type="SMART" id="SM00020">
    <property type="entry name" value="Tryp_SPc"/>
    <property type="match status" value="1"/>
</dbReference>
<dbReference type="FunFam" id="2.40.10.10:FF:000068">
    <property type="entry name" value="transmembrane protease serine 2"/>
    <property type="match status" value="1"/>
</dbReference>
<dbReference type="OrthoDB" id="10002959at2759"/>
<keyword evidence="1" id="KW-1015">Disulfide bond</keyword>
<protein>
    <submittedName>
        <fullName evidence="5">Plasma kallikrein</fullName>
    </submittedName>
</protein>
<dbReference type="Proteomes" id="UP000276133">
    <property type="component" value="Unassembled WGS sequence"/>
</dbReference>
<dbReference type="Pfam" id="PF00089">
    <property type="entry name" value="Trypsin"/>
    <property type="match status" value="1"/>
</dbReference>
<dbReference type="GO" id="GO:0006508">
    <property type="term" value="P:proteolysis"/>
    <property type="evidence" value="ECO:0007669"/>
    <property type="project" value="InterPro"/>
</dbReference>
<proteinExistence type="predicted"/>
<feature type="domain" description="Peptidase S1" evidence="4">
    <location>
        <begin position="45"/>
        <end position="280"/>
    </location>
</feature>
<evidence type="ECO:0000259" key="4">
    <source>
        <dbReference type="PROSITE" id="PS50240"/>
    </source>
</evidence>
<feature type="signal peptide" evidence="3">
    <location>
        <begin position="1"/>
        <end position="23"/>
    </location>
</feature>
<evidence type="ECO:0000256" key="3">
    <source>
        <dbReference type="SAM" id="SignalP"/>
    </source>
</evidence>
<dbReference type="PANTHER" id="PTHR24253:SF153">
    <property type="entry name" value="SERINE PROTEASE HEPSIN"/>
    <property type="match status" value="1"/>
</dbReference>
<dbReference type="GO" id="GO:0004252">
    <property type="term" value="F:serine-type endopeptidase activity"/>
    <property type="evidence" value="ECO:0007669"/>
    <property type="project" value="InterPro"/>
</dbReference>
<dbReference type="AlphaFoldDB" id="A0A3M7Q9D8"/>
<evidence type="ECO:0000256" key="2">
    <source>
        <dbReference type="SAM" id="MobiDB-lite"/>
    </source>
</evidence>